<evidence type="ECO:0000313" key="4">
    <source>
        <dbReference type="WBParaSite" id="TREG1_35650.1"/>
    </source>
</evidence>
<dbReference type="Proteomes" id="UP000050795">
    <property type="component" value="Unassembled WGS sequence"/>
</dbReference>
<accession>A0AA85JQG0</accession>
<proteinExistence type="predicted"/>
<feature type="chain" id="PRO_5044704910" evidence="1">
    <location>
        <begin position="21"/>
        <end position="258"/>
    </location>
</feature>
<keyword evidence="1" id="KW-0732">Signal</keyword>
<evidence type="ECO:0000256" key="1">
    <source>
        <dbReference type="SAM" id="SignalP"/>
    </source>
</evidence>
<reference evidence="2" key="1">
    <citation type="submission" date="2022-06" db="EMBL/GenBank/DDBJ databases">
        <authorList>
            <person name="Berger JAMES D."/>
            <person name="Berger JAMES D."/>
        </authorList>
    </citation>
    <scope>NUCLEOTIDE SEQUENCE [LARGE SCALE GENOMIC DNA]</scope>
</reference>
<dbReference type="WBParaSite" id="TREG1_35620.1">
    <property type="protein sequence ID" value="TREG1_35620.1"/>
    <property type="gene ID" value="TREG1_35620"/>
</dbReference>
<name>A0AA85JQG0_TRIRE</name>
<organism evidence="2 3">
    <name type="scientific">Trichobilharzia regenti</name>
    <name type="common">Nasal bird schistosome</name>
    <dbReference type="NCBI Taxonomy" id="157069"/>
    <lineage>
        <taxon>Eukaryota</taxon>
        <taxon>Metazoa</taxon>
        <taxon>Spiralia</taxon>
        <taxon>Lophotrochozoa</taxon>
        <taxon>Platyhelminthes</taxon>
        <taxon>Trematoda</taxon>
        <taxon>Digenea</taxon>
        <taxon>Strigeidida</taxon>
        <taxon>Schistosomatoidea</taxon>
        <taxon>Schistosomatidae</taxon>
        <taxon>Trichobilharzia</taxon>
    </lineage>
</organism>
<dbReference type="AlphaFoldDB" id="A0AA85JQG0"/>
<keyword evidence="2" id="KW-1185">Reference proteome</keyword>
<dbReference type="WBParaSite" id="TREG1_35650.1">
    <property type="protein sequence ID" value="TREG1_35650.1"/>
    <property type="gene ID" value="TREG1_35650"/>
</dbReference>
<sequence length="258" mass="29841">MLSFIPLTIYILTYLNIAKGGHLSVSVNLQSCDYSVRTQADGTLCDQVERSFCLPVFKICLHTDNENVCSQPLPRNFELIKSNQGNSVIWKNASNIVNLSTVIDDRRSMDGATLDIKVFNKDDDEGNIVDRFAYYLTERLNSLRSGKLVTWTNTTQTSIRGSMHLQLSITAIYTPDNDDNYKEIMKQPPSTEIQLVGKESKDYPEWVRFSCFIATSVFLKDVCLKMGVQWREITPYEKNFDDYELTIFRLYHMFKEWF</sequence>
<feature type="signal peptide" evidence="1">
    <location>
        <begin position="1"/>
        <end position="20"/>
    </location>
</feature>
<reference evidence="3 4" key="2">
    <citation type="submission" date="2023-11" db="UniProtKB">
        <authorList>
            <consortium name="WormBaseParasite"/>
        </authorList>
    </citation>
    <scope>IDENTIFICATION</scope>
</reference>
<evidence type="ECO:0000313" key="3">
    <source>
        <dbReference type="WBParaSite" id="TREG1_35620.1"/>
    </source>
</evidence>
<evidence type="ECO:0000313" key="2">
    <source>
        <dbReference type="Proteomes" id="UP000050795"/>
    </source>
</evidence>
<protein>
    <submittedName>
        <fullName evidence="3 4">Uncharacterized protein</fullName>
    </submittedName>
</protein>